<dbReference type="SUPFAM" id="SSF55874">
    <property type="entry name" value="ATPase domain of HSP90 chaperone/DNA topoisomerase II/histidine kinase"/>
    <property type="match status" value="1"/>
</dbReference>
<dbReference type="SUPFAM" id="SSF158472">
    <property type="entry name" value="HAMP domain-like"/>
    <property type="match status" value="1"/>
</dbReference>
<keyword evidence="16" id="KW-1185">Reference proteome</keyword>
<evidence type="ECO:0000256" key="7">
    <source>
        <dbReference type="ARBA" id="ARBA00022741"/>
    </source>
</evidence>
<dbReference type="InterPro" id="IPR036890">
    <property type="entry name" value="HATPase_C_sf"/>
</dbReference>
<dbReference type="InterPro" id="IPR003660">
    <property type="entry name" value="HAMP_dom"/>
</dbReference>
<dbReference type="Pfam" id="PF06580">
    <property type="entry name" value="His_kinase"/>
    <property type="match status" value="1"/>
</dbReference>
<keyword evidence="8 15" id="KW-0418">Kinase</keyword>
<evidence type="ECO:0000256" key="9">
    <source>
        <dbReference type="ARBA" id="ARBA00022840"/>
    </source>
</evidence>
<dbReference type="GO" id="GO:0005886">
    <property type="term" value="C:plasma membrane"/>
    <property type="evidence" value="ECO:0007669"/>
    <property type="project" value="UniProtKB-SubCell"/>
</dbReference>
<dbReference type="SMART" id="SM00304">
    <property type="entry name" value="HAMP"/>
    <property type="match status" value="1"/>
</dbReference>
<dbReference type="Gene3D" id="3.30.565.10">
    <property type="entry name" value="Histidine kinase-like ATPase, C-terminal domain"/>
    <property type="match status" value="1"/>
</dbReference>
<evidence type="ECO:0000256" key="1">
    <source>
        <dbReference type="ARBA" id="ARBA00000085"/>
    </source>
</evidence>
<dbReference type="Pfam" id="PF02518">
    <property type="entry name" value="HATPase_c"/>
    <property type="match status" value="1"/>
</dbReference>
<dbReference type="EC" id="2.7.13.3" evidence="3"/>
<dbReference type="PROSITE" id="PS50885">
    <property type="entry name" value="HAMP"/>
    <property type="match status" value="1"/>
</dbReference>
<evidence type="ECO:0000256" key="2">
    <source>
        <dbReference type="ARBA" id="ARBA00004651"/>
    </source>
</evidence>
<reference evidence="15 16" key="1">
    <citation type="submission" date="2018-06" db="EMBL/GenBank/DDBJ databases">
        <title>Paenibacillus imtechensis sp. nov.</title>
        <authorList>
            <person name="Pinnaka A.K."/>
            <person name="Singh H."/>
            <person name="Kaur M."/>
        </authorList>
    </citation>
    <scope>NUCLEOTIDE SEQUENCE [LARGE SCALE GENOMIC DNA]</scope>
    <source>
        <strain evidence="15 16">SMB1</strain>
    </source>
</reference>
<feature type="domain" description="HAMP" evidence="14">
    <location>
        <begin position="318"/>
        <end position="370"/>
    </location>
</feature>
<dbReference type="PRINTS" id="PR00344">
    <property type="entry name" value="BCTRLSENSOR"/>
</dbReference>
<dbReference type="InterPro" id="IPR004358">
    <property type="entry name" value="Sig_transdc_His_kin-like_C"/>
</dbReference>
<evidence type="ECO:0000256" key="6">
    <source>
        <dbReference type="ARBA" id="ARBA00022679"/>
    </source>
</evidence>
<dbReference type="GO" id="GO:0005524">
    <property type="term" value="F:ATP binding"/>
    <property type="evidence" value="ECO:0007669"/>
    <property type="project" value="UniProtKB-KW"/>
</dbReference>
<evidence type="ECO:0000256" key="10">
    <source>
        <dbReference type="ARBA" id="ARBA00023012"/>
    </source>
</evidence>
<dbReference type="OrthoDB" id="9776552at2"/>
<evidence type="ECO:0000256" key="5">
    <source>
        <dbReference type="ARBA" id="ARBA00022553"/>
    </source>
</evidence>
<evidence type="ECO:0000259" key="14">
    <source>
        <dbReference type="PROSITE" id="PS50885"/>
    </source>
</evidence>
<sequence length="599" mass="68223">MFNSLVRKFNSIKLRNKMILSYVLVIVIPLIIVGLFLVEQYRQLALDSAIEQTENNVLRVKQRTAEVLSVAIDLSSRLSLDSRLEDIANRRYTNTMEVFQAYRDYDTIRNYLDFNSEVSRIKMYVDNPTLINNWELIPLDGKTRDSFWHQAAMKNRGTIGWFYFEDEARSWNSRLSMVRRVQFPEYLTAGALVIDINTNHLNASLNQEPFETYIMDNNDVIVASNVSSVIGKELSDTHLGQEVAMAGVGAHEISIGGKASKVFVEEFRPETSFNSLKFVSIFSIESIVAEANRISRFGMTIIAISFMIALGLIYVICTILANRLLMLNKQISKVSKGNLNTVVTVDGNDEIGLLSRQFNQMVTNVKDLMEEVQHSHEQKNQLELKQNEIKLKMLANQINPHFLYNALESIRMKAHLNGEKEIAQTVKLLGKLMRKNLEITGKFIMLKDEIEISRCYLEIQKFRHDERLDYELDIDPEAEQVHLPPLIIQPLVENAVIHGLERTSRGGKVAVKARVCQGNVHITVTDNGAGITPEKMKRIQAFLEDQDGDRIGLTNVQQRLQLTYGEQYGLEITSTPDQGTSIHFVIPTEVDHVQSVNCR</sequence>
<evidence type="ECO:0000256" key="12">
    <source>
        <dbReference type="SAM" id="Phobius"/>
    </source>
</evidence>
<dbReference type="RefSeq" id="WP_111146264.1">
    <property type="nucleotide sequence ID" value="NZ_QKRB01000041.1"/>
</dbReference>
<evidence type="ECO:0000256" key="3">
    <source>
        <dbReference type="ARBA" id="ARBA00012438"/>
    </source>
</evidence>
<evidence type="ECO:0000256" key="11">
    <source>
        <dbReference type="ARBA" id="ARBA00023136"/>
    </source>
</evidence>
<evidence type="ECO:0000313" key="16">
    <source>
        <dbReference type="Proteomes" id="UP000249522"/>
    </source>
</evidence>
<dbReference type="InterPro" id="IPR050640">
    <property type="entry name" value="Bact_2-comp_sensor_kinase"/>
</dbReference>
<dbReference type="Gene3D" id="6.10.340.10">
    <property type="match status" value="1"/>
</dbReference>
<dbReference type="PANTHER" id="PTHR34220">
    <property type="entry name" value="SENSOR HISTIDINE KINASE YPDA"/>
    <property type="match status" value="1"/>
</dbReference>
<keyword evidence="12" id="KW-0812">Transmembrane</keyword>
<dbReference type="Pfam" id="PF00672">
    <property type="entry name" value="HAMP"/>
    <property type="match status" value="1"/>
</dbReference>
<dbReference type="SMART" id="SM00387">
    <property type="entry name" value="HATPase_c"/>
    <property type="match status" value="1"/>
</dbReference>
<evidence type="ECO:0000256" key="4">
    <source>
        <dbReference type="ARBA" id="ARBA00022475"/>
    </source>
</evidence>
<dbReference type="AlphaFoldDB" id="A0A2W1LAL7"/>
<keyword evidence="5" id="KW-0597">Phosphoprotein</keyword>
<gene>
    <name evidence="15" type="ORF">DNH61_08680</name>
</gene>
<keyword evidence="12" id="KW-1133">Transmembrane helix</keyword>
<dbReference type="PANTHER" id="PTHR34220:SF7">
    <property type="entry name" value="SENSOR HISTIDINE KINASE YPDA"/>
    <property type="match status" value="1"/>
</dbReference>
<dbReference type="EMBL" id="QKRB01000041">
    <property type="protein sequence ID" value="PZD96266.1"/>
    <property type="molecule type" value="Genomic_DNA"/>
</dbReference>
<dbReference type="Proteomes" id="UP000249522">
    <property type="component" value="Unassembled WGS sequence"/>
</dbReference>
<keyword evidence="10" id="KW-0902">Two-component regulatory system</keyword>
<keyword evidence="9" id="KW-0067">ATP-binding</keyword>
<keyword evidence="4" id="KW-1003">Cell membrane</keyword>
<name>A0A2W1LAL7_9BACL</name>
<dbReference type="InterPro" id="IPR005467">
    <property type="entry name" value="His_kinase_dom"/>
</dbReference>
<comment type="caution">
    <text evidence="15">The sequence shown here is derived from an EMBL/GenBank/DDBJ whole genome shotgun (WGS) entry which is preliminary data.</text>
</comment>
<proteinExistence type="predicted"/>
<dbReference type="InterPro" id="IPR003594">
    <property type="entry name" value="HATPase_dom"/>
</dbReference>
<dbReference type="InterPro" id="IPR010559">
    <property type="entry name" value="Sig_transdc_His_kin_internal"/>
</dbReference>
<keyword evidence="11 12" id="KW-0472">Membrane</keyword>
<keyword evidence="6" id="KW-0808">Transferase</keyword>
<evidence type="ECO:0000256" key="8">
    <source>
        <dbReference type="ARBA" id="ARBA00022777"/>
    </source>
</evidence>
<feature type="domain" description="Histidine kinase" evidence="13">
    <location>
        <begin position="465"/>
        <end position="590"/>
    </location>
</feature>
<evidence type="ECO:0000259" key="13">
    <source>
        <dbReference type="PROSITE" id="PS50109"/>
    </source>
</evidence>
<dbReference type="CDD" id="cd06225">
    <property type="entry name" value="HAMP"/>
    <property type="match status" value="1"/>
</dbReference>
<organism evidence="15 16">
    <name type="scientific">Paenibacillus sambharensis</name>
    <dbReference type="NCBI Taxonomy" id="1803190"/>
    <lineage>
        <taxon>Bacteria</taxon>
        <taxon>Bacillati</taxon>
        <taxon>Bacillota</taxon>
        <taxon>Bacilli</taxon>
        <taxon>Bacillales</taxon>
        <taxon>Paenibacillaceae</taxon>
        <taxon>Paenibacillus</taxon>
    </lineage>
</organism>
<feature type="transmembrane region" description="Helical" evidence="12">
    <location>
        <begin position="297"/>
        <end position="321"/>
    </location>
</feature>
<dbReference type="GO" id="GO:0000155">
    <property type="term" value="F:phosphorelay sensor kinase activity"/>
    <property type="evidence" value="ECO:0007669"/>
    <property type="project" value="InterPro"/>
</dbReference>
<protein>
    <recommendedName>
        <fullName evidence="3">histidine kinase</fullName>
        <ecNumber evidence="3">2.7.13.3</ecNumber>
    </recommendedName>
</protein>
<evidence type="ECO:0000313" key="15">
    <source>
        <dbReference type="EMBL" id="PZD96266.1"/>
    </source>
</evidence>
<accession>A0A2W1LAL7</accession>
<comment type="catalytic activity">
    <reaction evidence="1">
        <text>ATP + protein L-histidine = ADP + protein N-phospho-L-histidine.</text>
        <dbReference type="EC" id="2.7.13.3"/>
    </reaction>
</comment>
<keyword evidence="7" id="KW-0547">Nucleotide-binding</keyword>
<comment type="subcellular location">
    <subcellularLocation>
        <location evidence="2">Cell membrane</location>
        <topology evidence="2">Multi-pass membrane protein</topology>
    </subcellularLocation>
</comment>
<feature type="transmembrane region" description="Helical" evidence="12">
    <location>
        <begin position="20"/>
        <end position="38"/>
    </location>
</feature>
<dbReference type="PROSITE" id="PS50109">
    <property type="entry name" value="HIS_KIN"/>
    <property type="match status" value="1"/>
</dbReference>